<dbReference type="AlphaFoldDB" id="A0A6C0E673"/>
<evidence type="ECO:0000313" key="2">
    <source>
        <dbReference type="EMBL" id="QHT23953.1"/>
    </source>
</evidence>
<evidence type="ECO:0000256" key="1">
    <source>
        <dbReference type="SAM" id="Phobius"/>
    </source>
</evidence>
<sequence length="109" mass="12786">MENIPSLIEPGTKSFLNHTLRQCHIIKSKYYNELFNLGIFLILSVVVSAVLFYKYKGRLTPVEKEQKNREKQQYILSKIKSVQEAKLRSQQELITGLPNWDNDNEAFIR</sequence>
<keyword evidence="1" id="KW-0472">Membrane</keyword>
<protein>
    <submittedName>
        <fullName evidence="2">Uncharacterized protein</fullName>
    </submittedName>
</protein>
<name>A0A6C0E673_9ZZZZ</name>
<organism evidence="2">
    <name type="scientific">viral metagenome</name>
    <dbReference type="NCBI Taxonomy" id="1070528"/>
    <lineage>
        <taxon>unclassified sequences</taxon>
        <taxon>metagenomes</taxon>
        <taxon>organismal metagenomes</taxon>
    </lineage>
</organism>
<keyword evidence="1" id="KW-0812">Transmembrane</keyword>
<dbReference type="EMBL" id="MN739735">
    <property type="protein sequence ID" value="QHT23953.1"/>
    <property type="molecule type" value="Genomic_DNA"/>
</dbReference>
<keyword evidence="1" id="KW-1133">Transmembrane helix</keyword>
<reference evidence="2" key="1">
    <citation type="journal article" date="2020" name="Nature">
        <title>Giant virus diversity and host interactions through global metagenomics.</title>
        <authorList>
            <person name="Schulz F."/>
            <person name="Roux S."/>
            <person name="Paez-Espino D."/>
            <person name="Jungbluth S."/>
            <person name="Walsh D.A."/>
            <person name="Denef V.J."/>
            <person name="McMahon K.D."/>
            <person name="Konstantinidis K.T."/>
            <person name="Eloe-Fadrosh E.A."/>
            <person name="Kyrpides N.C."/>
            <person name="Woyke T."/>
        </authorList>
    </citation>
    <scope>NUCLEOTIDE SEQUENCE</scope>
    <source>
        <strain evidence="2">GVMAG-M-3300023179-132</strain>
    </source>
</reference>
<feature type="transmembrane region" description="Helical" evidence="1">
    <location>
        <begin position="34"/>
        <end position="53"/>
    </location>
</feature>
<accession>A0A6C0E673</accession>
<proteinExistence type="predicted"/>